<feature type="transmembrane region" description="Helical" evidence="7">
    <location>
        <begin position="97"/>
        <end position="119"/>
    </location>
</feature>
<comment type="similarity">
    <text evidence="7">Belongs to the binding-protein-dependent transport system permease family.</text>
</comment>
<dbReference type="GO" id="GO:0055085">
    <property type="term" value="P:transmembrane transport"/>
    <property type="evidence" value="ECO:0007669"/>
    <property type="project" value="InterPro"/>
</dbReference>
<organism evidence="9 10">
    <name type="scientific">Paenibacillus contaminans</name>
    <dbReference type="NCBI Taxonomy" id="450362"/>
    <lineage>
        <taxon>Bacteria</taxon>
        <taxon>Bacillati</taxon>
        <taxon>Bacillota</taxon>
        <taxon>Bacilli</taxon>
        <taxon>Bacillales</taxon>
        <taxon>Paenibacillaceae</taxon>
        <taxon>Paenibacillus</taxon>
    </lineage>
</organism>
<dbReference type="Gene3D" id="1.10.3720.10">
    <property type="entry name" value="MetI-like"/>
    <property type="match status" value="1"/>
</dbReference>
<dbReference type="PANTHER" id="PTHR30193">
    <property type="entry name" value="ABC TRANSPORTER PERMEASE PROTEIN"/>
    <property type="match status" value="1"/>
</dbReference>
<dbReference type="OrthoDB" id="9788108at2"/>
<feature type="transmembrane region" description="Helical" evidence="7">
    <location>
        <begin position="239"/>
        <end position="260"/>
    </location>
</feature>
<evidence type="ECO:0000259" key="8">
    <source>
        <dbReference type="PROSITE" id="PS50928"/>
    </source>
</evidence>
<comment type="caution">
    <text evidence="9">The sequence shown here is derived from an EMBL/GenBank/DDBJ whole genome shotgun (WGS) entry which is preliminary data.</text>
</comment>
<reference evidence="9 10" key="1">
    <citation type="journal article" date="2009" name="Int. J. Syst. Evol. Microbiol.">
        <title>Paenibacillus contaminans sp. nov., isolated from a contaminated laboratory plate.</title>
        <authorList>
            <person name="Chou J.H."/>
            <person name="Lee J.H."/>
            <person name="Lin M.C."/>
            <person name="Chang P.S."/>
            <person name="Arun A.B."/>
            <person name="Young C.C."/>
            <person name="Chen W.M."/>
        </authorList>
    </citation>
    <scope>NUCLEOTIDE SEQUENCE [LARGE SCALE GENOMIC DNA]</scope>
    <source>
        <strain evidence="9 10">CKOBP-6</strain>
    </source>
</reference>
<evidence type="ECO:0000256" key="6">
    <source>
        <dbReference type="ARBA" id="ARBA00023136"/>
    </source>
</evidence>
<feature type="transmembrane region" description="Helical" evidence="7">
    <location>
        <begin position="36"/>
        <end position="64"/>
    </location>
</feature>
<name>A0A329LRD5_9BACL</name>
<keyword evidence="4 7" id="KW-0812">Transmembrane</keyword>
<dbReference type="Pfam" id="PF00528">
    <property type="entry name" value="BPD_transp_1"/>
    <property type="match status" value="1"/>
</dbReference>
<keyword evidence="3" id="KW-1003">Cell membrane</keyword>
<gene>
    <name evidence="9" type="ORF">DQG23_39250</name>
</gene>
<keyword evidence="6 7" id="KW-0472">Membrane</keyword>
<keyword evidence="10" id="KW-1185">Reference proteome</keyword>
<dbReference type="InterPro" id="IPR035906">
    <property type="entry name" value="MetI-like_sf"/>
</dbReference>
<evidence type="ECO:0000256" key="1">
    <source>
        <dbReference type="ARBA" id="ARBA00004651"/>
    </source>
</evidence>
<comment type="subcellular location">
    <subcellularLocation>
        <location evidence="1 7">Cell membrane</location>
        <topology evidence="1 7">Multi-pass membrane protein</topology>
    </subcellularLocation>
</comment>
<dbReference type="AlphaFoldDB" id="A0A329LRD5"/>
<feature type="transmembrane region" description="Helical" evidence="7">
    <location>
        <begin position="131"/>
        <end position="151"/>
    </location>
</feature>
<feature type="transmembrane region" description="Helical" evidence="7">
    <location>
        <begin position="291"/>
        <end position="311"/>
    </location>
</feature>
<accession>A0A329LRD5</accession>
<feature type="transmembrane region" description="Helical" evidence="7">
    <location>
        <begin position="181"/>
        <end position="203"/>
    </location>
</feature>
<dbReference type="PANTHER" id="PTHR30193:SF37">
    <property type="entry name" value="INNER MEMBRANE ABC TRANSPORTER PERMEASE PROTEIN YCJO"/>
    <property type="match status" value="1"/>
</dbReference>
<dbReference type="CDD" id="cd06261">
    <property type="entry name" value="TM_PBP2"/>
    <property type="match status" value="1"/>
</dbReference>
<sequence>MGPLFSENGGTWVENRIAQPKPAASSLTRFWKDYGWAYLFILIPVLLFLLFTLYPVISAFIMSFQKYNVLKSKWIGLDNYSYMIQDDVFWKSVKNTVIFTIGTVPVNIIITFVLAFFIFQMKNTWQTFFKATLYLPAVASGVTISVVWLAIFDPTSSGLMNKILGTFGIDPVVWLGQSSTALFSLMLMNYLGAHGAGIILYLAAMGGIPKSLYEAADIDHASGWAKFSKITWPLLKPTTLYLTVTGVITSFQVFISVYLMTSGGPNFSTTTIAYLIYQTAFNFSDFGLASAQSFVLAAMIILVSVVQFKYFSSDIEY</sequence>
<dbReference type="InterPro" id="IPR051393">
    <property type="entry name" value="ABC_transporter_permease"/>
</dbReference>
<evidence type="ECO:0000256" key="7">
    <source>
        <dbReference type="RuleBase" id="RU363032"/>
    </source>
</evidence>
<feature type="domain" description="ABC transmembrane type-1" evidence="8">
    <location>
        <begin position="93"/>
        <end position="307"/>
    </location>
</feature>
<dbReference type="Proteomes" id="UP000250369">
    <property type="component" value="Unassembled WGS sequence"/>
</dbReference>
<evidence type="ECO:0000256" key="4">
    <source>
        <dbReference type="ARBA" id="ARBA00022692"/>
    </source>
</evidence>
<evidence type="ECO:0000313" key="9">
    <source>
        <dbReference type="EMBL" id="RAV09706.1"/>
    </source>
</evidence>
<evidence type="ECO:0000256" key="2">
    <source>
        <dbReference type="ARBA" id="ARBA00022448"/>
    </source>
</evidence>
<evidence type="ECO:0000313" key="10">
    <source>
        <dbReference type="Proteomes" id="UP000250369"/>
    </source>
</evidence>
<dbReference type="GO" id="GO:0005886">
    <property type="term" value="C:plasma membrane"/>
    <property type="evidence" value="ECO:0007669"/>
    <property type="project" value="UniProtKB-SubCell"/>
</dbReference>
<dbReference type="SUPFAM" id="SSF161098">
    <property type="entry name" value="MetI-like"/>
    <property type="match status" value="1"/>
</dbReference>
<dbReference type="InterPro" id="IPR000515">
    <property type="entry name" value="MetI-like"/>
</dbReference>
<keyword evidence="5 7" id="KW-1133">Transmembrane helix</keyword>
<protein>
    <submittedName>
        <fullName evidence="9">Sugar ABC transporter permease</fullName>
    </submittedName>
</protein>
<dbReference type="EMBL" id="QMFB01000048">
    <property type="protein sequence ID" value="RAV09706.1"/>
    <property type="molecule type" value="Genomic_DNA"/>
</dbReference>
<proteinExistence type="inferred from homology"/>
<evidence type="ECO:0000256" key="5">
    <source>
        <dbReference type="ARBA" id="ARBA00022989"/>
    </source>
</evidence>
<keyword evidence="2 7" id="KW-0813">Transport</keyword>
<dbReference type="PROSITE" id="PS50928">
    <property type="entry name" value="ABC_TM1"/>
    <property type="match status" value="1"/>
</dbReference>
<evidence type="ECO:0000256" key="3">
    <source>
        <dbReference type="ARBA" id="ARBA00022475"/>
    </source>
</evidence>